<dbReference type="SUPFAM" id="SSF53955">
    <property type="entry name" value="Lysozyme-like"/>
    <property type="match status" value="1"/>
</dbReference>
<dbReference type="InterPro" id="IPR023346">
    <property type="entry name" value="Lysozyme-like_dom_sf"/>
</dbReference>
<evidence type="ECO:0000313" key="4">
    <source>
        <dbReference type="Proteomes" id="UP000285092"/>
    </source>
</evidence>
<keyword evidence="4" id="KW-1185">Reference proteome</keyword>
<organism evidence="3 4">
    <name type="scientific">Pelagerythrobacter aerophilus</name>
    <dbReference type="NCBI Taxonomy" id="2306995"/>
    <lineage>
        <taxon>Bacteria</taxon>
        <taxon>Pseudomonadati</taxon>
        <taxon>Pseudomonadota</taxon>
        <taxon>Alphaproteobacteria</taxon>
        <taxon>Sphingomonadales</taxon>
        <taxon>Erythrobacteraceae</taxon>
        <taxon>Pelagerythrobacter</taxon>
    </lineage>
</organism>
<dbReference type="AlphaFoldDB" id="A0A418NKU3"/>
<name>A0A418NKU3_9SPHN</name>
<dbReference type="CDD" id="cd13926">
    <property type="entry name" value="N-acetylmuramidase_GH108"/>
    <property type="match status" value="1"/>
</dbReference>
<dbReference type="Gene3D" id="1.20.141.10">
    <property type="entry name" value="Chitosanase, subunit A, domain 1"/>
    <property type="match status" value="1"/>
</dbReference>
<dbReference type="InterPro" id="IPR008565">
    <property type="entry name" value="TtsA-like_GH18_dom"/>
</dbReference>
<evidence type="ECO:0000259" key="2">
    <source>
        <dbReference type="Pfam" id="PF09374"/>
    </source>
</evidence>
<dbReference type="EMBL" id="QXFK01000014">
    <property type="protein sequence ID" value="RIV79792.1"/>
    <property type="molecule type" value="Genomic_DNA"/>
</dbReference>
<protein>
    <submittedName>
        <fullName evidence="3">Uncharacterized protein</fullName>
    </submittedName>
</protein>
<dbReference type="InterPro" id="IPR018537">
    <property type="entry name" value="Peptidoglycan-bd_3"/>
</dbReference>
<gene>
    <name evidence="3" type="ORF">D2V04_06360</name>
</gene>
<accession>A0A418NKU3</accession>
<sequence>MKAIIDGVIAVEGGFVDHPSDPGGATKYGITEAVARANGYRGHMRDLPRSTAFQIYYTRYVVAPNFDDAAEIDEKVAEELIDTGVNAGVDRASRWFQEALNAFNERGQTYANIAEDGDVGPATLNAFRAFKKRRGAAGTQAMLGALDALQGGHYLRLADNDSKFEDFAFGWFAHRIRNVA</sequence>
<proteinExistence type="predicted"/>
<evidence type="ECO:0000259" key="1">
    <source>
        <dbReference type="Pfam" id="PF05838"/>
    </source>
</evidence>
<dbReference type="Proteomes" id="UP000285092">
    <property type="component" value="Unassembled WGS sequence"/>
</dbReference>
<reference evidence="3 4" key="1">
    <citation type="submission" date="2018-08" db="EMBL/GenBank/DDBJ databases">
        <title>Altererythrobacter sp.Ery1 and Ery12, the genome sequencing of novel strains in genus Alterythrobacter.</title>
        <authorList>
            <person name="Cheng H."/>
            <person name="Wu Y.-H."/>
            <person name="Fang C."/>
            <person name="Xu X.-W."/>
        </authorList>
    </citation>
    <scope>NUCLEOTIDE SEQUENCE [LARGE SCALE GENOMIC DNA]</scope>
    <source>
        <strain evidence="3 4">Ery1</strain>
    </source>
</reference>
<feature type="domain" description="Peptidoglycan binding" evidence="2">
    <location>
        <begin position="91"/>
        <end position="174"/>
    </location>
</feature>
<dbReference type="Pfam" id="PF05838">
    <property type="entry name" value="Glyco_hydro_108"/>
    <property type="match status" value="1"/>
</dbReference>
<feature type="domain" description="TtsA-like Glycoside hydrolase family 108" evidence="1">
    <location>
        <begin position="7"/>
        <end position="88"/>
    </location>
</feature>
<evidence type="ECO:0000313" key="3">
    <source>
        <dbReference type="EMBL" id="RIV79792.1"/>
    </source>
</evidence>
<dbReference type="OrthoDB" id="9815229at2"/>
<comment type="caution">
    <text evidence="3">The sequence shown here is derived from an EMBL/GenBank/DDBJ whole genome shotgun (WGS) entry which is preliminary data.</text>
</comment>
<dbReference type="Pfam" id="PF09374">
    <property type="entry name" value="PG_binding_3"/>
    <property type="match status" value="1"/>
</dbReference>